<name>A0ACC1YC99_MELAZ</name>
<evidence type="ECO:0000313" key="2">
    <source>
        <dbReference type="Proteomes" id="UP001164539"/>
    </source>
</evidence>
<organism evidence="1 2">
    <name type="scientific">Melia azedarach</name>
    <name type="common">Chinaberry tree</name>
    <dbReference type="NCBI Taxonomy" id="155640"/>
    <lineage>
        <taxon>Eukaryota</taxon>
        <taxon>Viridiplantae</taxon>
        <taxon>Streptophyta</taxon>
        <taxon>Embryophyta</taxon>
        <taxon>Tracheophyta</taxon>
        <taxon>Spermatophyta</taxon>
        <taxon>Magnoliopsida</taxon>
        <taxon>eudicotyledons</taxon>
        <taxon>Gunneridae</taxon>
        <taxon>Pentapetalae</taxon>
        <taxon>rosids</taxon>
        <taxon>malvids</taxon>
        <taxon>Sapindales</taxon>
        <taxon>Meliaceae</taxon>
        <taxon>Melia</taxon>
    </lineage>
</organism>
<protein>
    <submittedName>
        <fullName evidence="1">Mini-chromosome maintenance complex-binding protein</fullName>
    </submittedName>
</protein>
<comment type="caution">
    <text evidence="1">The sequence shown here is derived from an EMBL/GenBank/DDBJ whole genome shotgun (WGS) entry which is preliminary data.</text>
</comment>
<evidence type="ECO:0000313" key="1">
    <source>
        <dbReference type="EMBL" id="KAJ4720210.1"/>
    </source>
</evidence>
<keyword evidence="2" id="KW-1185">Reference proteome</keyword>
<accession>A0ACC1YC99</accession>
<reference evidence="1 2" key="1">
    <citation type="journal article" date="2023" name="Science">
        <title>Complex scaffold remodeling in plant triterpene biosynthesis.</title>
        <authorList>
            <person name="De La Pena R."/>
            <person name="Hodgson H."/>
            <person name="Liu J.C."/>
            <person name="Stephenson M.J."/>
            <person name="Martin A.C."/>
            <person name="Owen C."/>
            <person name="Harkess A."/>
            <person name="Leebens-Mack J."/>
            <person name="Jimenez L.E."/>
            <person name="Osbourn A."/>
            <person name="Sattely E.S."/>
        </authorList>
    </citation>
    <scope>NUCLEOTIDE SEQUENCE [LARGE SCALE GENOMIC DNA]</scope>
    <source>
        <strain evidence="2">cv. JPN11</strain>
        <tissue evidence="1">Leaf</tissue>
    </source>
</reference>
<dbReference type="EMBL" id="CM051397">
    <property type="protein sequence ID" value="KAJ4720210.1"/>
    <property type="molecule type" value="Genomic_DNA"/>
</dbReference>
<sequence length="586" mass="66242">MVGPQYDCQANPLGAVRLTFEKALASGLDPASFDGKDWGALDLFRQFLFDQGALSHVPILNATTIRWVQPNTLVRFRGMIQDMLGNELYVGAYKDGSVWRTNKFMDASQHPMGMVGSPPDMRIWERRLLYCVPVPGQSSWTESSSEVVMNSTSQQREKRRRMDDDASNHTDMVLDEECESSPSAKKMRENGSRSKDSKREGTSNMSTLTDVERNSLPCLIKIYDSPESELKLNDVFEFVGVLTLESDVIADKDDLDESSNGFFEDELVHLPSFKVPRIHCLIHRKLDVRDFLHNPSTIEPKPDLVKEIRESLLRHLTAVLGNDGIAAHFVLLHLLSRVHARVDNVAVGKLSLNLTSLSKESVSVFGNQLRCAVENLLPFTYCMPLTLEYLNTASLAPKKDYQTNRLIPGVLQLAEGSHLIIDETQLETGTLNSTGVENARLLKNLMEFQKVEYNFEYYKMEMTADIQLLVFSEGKSNIVPADLVIPFQPSSAVSFEVVPTEALEAWRWYLATVRSLPHSIESEMQKMVENDLVAARQADRSLGSQDFSRLLTMARLMSASFGETSLSLEHWQMVKELERLRRERLK</sequence>
<proteinExistence type="predicted"/>
<gene>
    <name evidence="1" type="ORF">OWV82_008073</name>
</gene>
<dbReference type="Proteomes" id="UP001164539">
    <property type="component" value="Chromosome 4"/>
</dbReference>